<sequence>MRKLLVLLALIPGAALADETIASGEWQLLALDGQRVNYEASFAIDAAGSVSGKAPCNNWFGQNQASLPALGLGTLGSTRMYCDRMAEEERFLSTLGVMTSAERIGENLVLRGAGRSMEFSRDPGSKASICVSCGD</sequence>
<evidence type="ECO:0000313" key="4">
    <source>
        <dbReference type="Proteomes" id="UP000277498"/>
    </source>
</evidence>
<feature type="domain" description="DUF306" evidence="2">
    <location>
        <begin position="19"/>
        <end position="115"/>
    </location>
</feature>
<dbReference type="EMBL" id="UXAW01000104">
    <property type="protein sequence ID" value="VDC33067.1"/>
    <property type="molecule type" value="Genomic_DNA"/>
</dbReference>
<dbReference type="AlphaFoldDB" id="A0A3P5XEC4"/>
<keyword evidence="1" id="KW-0732">Signal</keyword>
<dbReference type="InterPro" id="IPR005184">
    <property type="entry name" value="DUF306_Meta_HslJ"/>
</dbReference>
<dbReference type="Proteomes" id="UP000277498">
    <property type="component" value="Unassembled WGS sequence"/>
</dbReference>
<dbReference type="Gene3D" id="2.40.128.270">
    <property type="match status" value="1"/>
</dbReference>
<gene>
    <name evidence="3" type="ORF">XINFAN_03615</name>
</gene>
<dbReference type="InterPro" id="IPR053147">
    <property type="entry name" value="Hsp_HslJ-like"/>
</dbReference>
<feature type="chain" id="PRO_5018198206" evidence="1">
    <location>
        <begin position="18"/>
        <end position="135"/>
    </location>
</feature>
<keyword evidence="4" id="KW-1185">Reference proteome</keyword>
<dbReference type="Pfam" id="PF03724">
    <property type="entry name" value="META"/>
    <property type="match status" value="1"/>
</dbReference>
<protein>
    <submittedName>
        <fullName evidence="3">META domain protein</fullName>
    </submittedName>
</protein>
<reference evidence="3 4" key="1">
    <citation type="submission" date="2018-11" db="EMBL/GenBank/DDBJ databases">
        <authorList>
            <person name="Criscuolo A."/>
        </authorList>
    </citation>
    <scope>NUCLEOTIDE SEQUENCE [LARGE SCALE GENOMIC DNA]</scope>
    <source>
        <strain evidence="3">ACIP111625</strain>
    </source>
</reference>
<dbReference type="RefSeq" id="WP_124088305.1">
    <property type="nucleotide sequence ID" value="NZ_UXAW01000104.1"/>
</dbReference>
<proteinExistence type="predicted"/>
<evidence type="ECO:0000259" key="2">
    <source>
        <dbReference type="Pfam" id="PF03724"/>
    </source>
</evidence>
<name>A0A3P5XEC4_9RHOB</name>
<dbReference type="PANTHER" id="PTHR35535">
    <property type="entry name" value="HEAT SHOCK PROTEIN HSLJ"/>
    <property type="match status" value="1"/>
</dbReference>
<accession>A0A3P5XEC4</accession>
<evidence type="ECO:0000256" key="1">
    <source>
        <dbReference type="SAM" id="SignalP"/>
    </source>
</evidence>
<evidence type="ECO:0000313" key="3">
    <source>
        <dbReference type="EMBL" id="VDC33067.1"/>
    </source>
</evidence>
<feature type="signal peptide" evidence="1">
    <location>
        <begin position="1"/>
        <end position="17"/>
    </location>
</feature>
<organism evidence="3 4">
    <name type="scientific">Pseudogemmobacter humi</name>
    <dbReference type="NCBI Taxonomy" id="2483812"/>
    <lineage>
        <taxon>Bacteria</taxon>
        <taxon>Pseudomonadati</taxon>
        <taxon>Pseudomonadota</taxon>
        <taxon>Alphaproteobacteria</taxon>
        <taxon>Rhodobacterales</taxon>
        <taxon>Paracoccaceae</taxon>
        <taxon>Pseudogemmobacter</taxon>
    </lineage>
</organism>
<dbReference type="InterPro" id="IPR038670">
    <property type="entry name" value="HslJ-like_sf"/>
</dbReference>
<dbReference type="PANTHER" id="PTHR35535:SF1">
    <property type="entry name" value="HEAT SHOCK PROTEIN HSLJ"/>
    <property type="match status" value="1"/>
</dbReference>
<dbReference type="OrthoDB" id="7777568at2"/>